<comment type="caution">
    <text evidence="1">The sequence shown here is derived from an EMBL/GenBank/DDBJ whole genome shotgun (WGS) entry which is preliminary data.</text>
</comment>
<proteinExistence type="predicted"/>
<evidence type="ECO:0000313" key="2">
    <source>
        <dbReference type="Proteomes" id="UP001054945"/>
    </source>
</evidence>
<reference evidence="1 2" key="1">
    <citation type="submission" date="2021-06" db="EMBL/GenBank/DDBJ databases">
        <title>Caerostris extrusa draft genome.</title>
        <authorList>
            <person name="Kono N."/>
            <person name="Arakawa K."/>
        </authorList>
    </citation>
    <scope>NUCLEOTIDE SEQUENCE [LARGE SCALE GENOMIC DNA]</scope>
</reference>
<gene>
    <name evidence="1" type="ORF">CEXT_651801</name>
</gene>
<evidence type="ECO:0000313" key="1">
    <source>
        <dbReference type="EMBL" id="GIY90789.1"/>
    </source>
</evidence>
<sequence length="85" mass="10094">MLHLNRLNQSINRLTPAALASFDMLYCEKEECVKSLQLPKYSWRKFQADILIMKTLQVEDIAYSFVPPVYGKIIRTPRRQKEKYD</sequence>
<keyword evidence="2" id="KW-1185">Reference proteome</keyword>
<protein>
    <submittedName>
        <fullName evidence="1">Uncharacterized protein</fullName>
    </submittedName>
</protein>
<dbReference type="EMBL" id="BPLR01017349">
    <property type="protein sequence ID" value="GIY90789.1"/>
    <property type="molecule type" value="Genomic_DNA"/>
</dbReference>
<organism evidence="1 2">
    <name type="scientific">Caerostris extrusa</name>
    <name type="common">Bark spider</name>
    <name type="synonym">Caerostris bankana</name>
    <dbReference type="NCBI Taxonomy" id="172846"/>
    <lineage>
        <taxon>Eukaryota</taxon>
        <taxon>Metazoa</taxon>
        <taxon>Ecdysozoa</taxon>
        <taxon>Arthropoda</taxon>
        <taxon>Chelicerata</taxon>
        <taxon>Arachnida</taxon>
        <taxon>Araneae</taxon>
        <taxon>Araneomorphae</taxon>
        <taxon>Entelegynae</taxon>
        <taxon>Araneoidea</taxon>
        <taxon>Araneidae</taxon>
        <taxon>Caerostris</taxon>
    </lineage>
</organism>
<dbReference type="Proteomes" id="UP001054945">
    <property type="component" value="Unassembled WGS sequence"/>
</dbReference>
<dbReference type="AlphaFoldDB" id="A0AAV4X884"/>
<name>A0AAV4X884_CAEEX</name>
<accession>A0AAV4X884</accession>